<feature type="domain" description="Acyl-CoA dehydrogenase/oxidase N-terminal" evidence="16">
    <location>
        <begin position="49"/>
        <end position="160"/>
    </location>
</feature>
<dbReference type="InterPro" id="IPR006089">
    <property type="entry name" value="Acyl-CoA_DH_CS"/>
</dbReference>
<evidence type="ECO:0000256" key="11">
    <source>
        <dbReference type="ARBA" id="ARBA00039033"/>
    </source>
</evidence>
<dbReference type="SUPFAM" id="SSF47203">
    <property type="entry name" value="Acyl-CoA dehydrogenase C-terminal domain-like"/>
    <property type="match status" value="1"/>
</dbReference>
<keyword evidence="18" id="KW-1185">Reference proteome</keyword>
<evidence type="ECO:0000256" key="8">
    <source>
        <dbReference type="ARBA" id="ARBA00023128"/>
    </source>
</evidence>
<keyword evidence="5 13" id="KW-0274">FAD</keyword>
<dbReference type="Pfam" id="PF02770">
    <property type="entry name" value="Acyl-CoA_dh_M"/>
    <property type="match status" value="1"/>
</dbReference>
<dbReference type="PANTHER" id="PTHR42807">
    <property type="entry name" value="GLUTARYL-COA DEHYDROGENASE, MITOCHONDRIAL"/>
    <property type="match status" value="1"/>
</dbReference>
<dbReference type="InterPro" id="IPR006091">
    <property type="entry name" value="Acyl-CoA_Oxase/DH_mid-dom"/>
</dbReference>
<comment type="catalytic activity">
    <reaction evidence="12">
        <text>glutaryl-CoA + oxidized [electron-transfer flavoprotein] + 2 H(+) = (2E)-butenoyl-CoA + reduced [electron-transfer flavoprotein] + CO2</text>
        <dbReference type="Rhea" id="RHEA:13389"/>
        <dbReference type="Rhea" id="RHEA-COMP:10685"/>
        <dbReference type="Rhea" id="RHEA-COMP:10686"/>
        <dbReference type="ChEBI" id="CHEBI:15378"/>
        <dbReference type="ChEBI" id="CHEBI:16526"/>
        <dbReference type="ChEBI" id="CHEBI:57332"/>
        <dbReference type="ChEBI" id="CHEBI:57378"/>
        <dbReference type="ChEBI" id="CHEBI:57692"/>
        <dbReference type="ChEBI" id="CHEBI:58307"/>
        <dbReference type="EC" id="1.3.8.6"/>
    </reaction>
</comment>
<proteinExistence type="inferred from homology"/>
<dbReference type="InterPro" id="IPR052033">
    <property type="entry name" value="Glutaryl-CoA_DH_mitochondrial"/>
</dbReference>
<evidence type="ECO:0000256" key="4">
    <source>
        <dbReference type="ARBA" id="ARBA00022630"/>
    </source>
</evidence>
<dbReference type="InterPro" id="IPR009100">
    <property type="entry name" value="AcylCoA_DH/oxidase_NM_dom_sf"/>
</dbReference>
<keyword evidence="6" id="KW-0809">Transit peptide</keyword>
<dbReference type="InterPro" id="IPR013786">
    <property type="entry name" value="AcylCoA_DH/ox_N"/>
</dbReference>
<evidence type="ECO:0000256" key="5">
    <source>
        <dbReference type="ARBA" id="ARBA00022827"/>
    </source>
</evidence>
<dbReference type="CDD" id="cd01151">
    <property type="entry name" value="GCD"/>
    <property type="match status" value="1"/>
</dbReference>
<dbReference type="Proteomes" id="UP001652700">
    <property type="component" value="Unplaced"/>
</dbReference>
<dbReference type="Pfam" id="PF02771">
    <property type="entry name" value="Acyl-CoA_dh_N"/>
    <property type="match status" value="1"/>
</dbReference>
<keyword evidence="8" id="KW-0496">Mitochondrion</keyword>
<dbReference type="SUPFAM" id="SSF56645">
    <property type="entry name" value="Acyl-CoA dehydrogenase NM domain-like"/>
    <property type="match status" value="1"/>
</dbReference>
<evidence type="ECO:0000259" key="15">
    <source>
        <dbReference type="Pfam" id="PF02770"/>
    </source>
</evidence>
<feature type="domain" description="Acyl-CoA dehydrogenase/oxidase C-terminal" evidence="14">
    <location>
        <begin position="278"/>
        <end position="418"/>
    </location>
</feature>
<evidence type="ECO:0000256" key="3">
    <source>
        <dbReference type="ARBA" id="ARBA00009347"/>
    </source>
</evidence>
<comment type="similarity">
    <text evidence="3 13">Belongs to the acyl-CoA dehydrogenase family.</text>
</comment>
<accession>A0ABM5KWI3</accession>
<evidence type="ECO:0000256" key="7">
    <source>
        <dbReference type="ARBA" id="ARBA00023002"/>
    </source>
</evidence>
<dbReference type="RefSeq" id="XP_050514549.1">
    <property type="nucleotide sequence ID" value="XM_050658592.1"/>
</dbReference>
<evidence type="ECO:0000256" key="12">
    <source>
        <dbReference type="ARBA" id="ARBA00049493"/>
    </source>
</evidence>
<dbReference type="InterPro" id="IPR036250">
    <property type="entry name" value="AcylCo_DH-like_C"/>
</dbReference>
<evidence type="ECO:0000259" key="16">
    <source>
        <dbReference type="Pfam" id="PF02771"/>
    </source>
</evidence>
<evidence type="ECO:0000256" key="2">
    <source>
        <dbReference type="ARBA" id="ARBA00004305"/>
    </source>
</evidence>
<dbReference type="EC" id="1.3.8.6" evidence="11"/>
<dbReference type="InterPro" id="IPR037069">
    <property type="entry name" value="AcylCoA_DH/ox_N_sf"/>
</dbReference>
<organism evidence="17 18">
    <name type="scientific">Diabrotica virgifera virgifera</name>
    <name type="common">western corn rootworm</name>
    <dbReference type="NCBI Taxonomy" id="50390"/>
    <lineage>
        <taxon>Eukaryota</taxon>
        <taxon>Metazoa</taxon>
        <taxon>Ecdysozoa</taxon>
        <taxon>Arthropoda</taxon>
        <taxon>Hexapoda</taxon>
        <taxon>Insecta</taxon>
        <taxon>Pterygota</taxon>
        <taxon>Neoptera</taxon>
        <taxon>Endopterygota</taxon>
        <taxon>Coleoptera</taxon>
        <taxon>Polyphaga</taxon>
        <taxon>Cucujiformia</taxon>
        <taxon>Chrysomeloidea</taxon>
        <taxon>Chrysomelidae</taxon>
        <taxon>Galerucinae</taxon>
        <taxon>Diabroticina</taxon>
        <taxon>Diabroticites</taxon>
        <taxon>Diabrotica</taxon>
    </lineage>
</organism>
<reference evidence="17" key="1">
    <citation type="submission" date="2025-05" db="UniProtKB">
        <authorList>
            <consortium name="EnsemblMetazoa"/>
        </authorList>
    </citation>
    <scope>IDENTIFICATION</scope>
</reference>
<dbReference type="Gene3D" id="1.20.140.10">
    <property type="entry name" value="Butyryl-CoA Dehydrogenase, subunit A, domain 3"/>
    <property type="match status" value="1"/>
</dbReference>
<evidence type="ECO:0000256" key="6">
    <source>
        <dbReference type="ARBA" id="ARBA00022946"/>
    </source>
</evidence>
<evidence type="ECO:0000256" key="10">
    <source>
        <dbReference type="ARBA" id="ARBA00037927"/>
    </source>
</evidence>
<comment type="subcellular location">
    <subcellularLocation>
        <location evidence="2">Mitochondrion matrix</location>
    </subcellularLocation>
</comment>
<evidence type="ECO:0000256" key="1">
    <source>
        <dbReference type="ARBA" id="ARBA00001974"/>
    </source>
</evidence>
<name>A0ABM5KWI3_DIAVI</name>
<sequence>MSLNTLAKLSKVGAEIAVKNANKNIPIRCSSKFAPFNWQDPLNLESQLTDEEKLVRDQFRSYCQEKLMPRVIEANRKEVFHREIMNEIGELGVLGCTIKEYGCAGVSNVAYGLLTREVERVDSSYRSAVSVQSSLAMGAIYYYGSTEQKQQYLPKLAKGEYIGCFGLTEPNHGSDIGQMETRAKYDSSSKTYILNGSKTWITNSPISDIFIIWARCDDSKIRGFIINKKEHGKGLEAPKIEGKFSLRASTTGMILLDNVKVPEDHLLPNAVGMSGPFGCLNNARYGIAWGALGAAEACLEIARNYTLERHQFDKPLAANQLIQKKMADMVTEISLGLMGCYQAGRLKDQNLHTPQMISLLKRNNAGKALEIARNARDMLGGNGISDEYHVIRHVMNLEAVNTYEGTHDVHALILGRGITGIAAF</sequence>
<evidence type="ECO:0000256" key="13">
    <source>
        <dbReference type="RuleBase" id="RU362125"/>
    </source>
</evidence>
<dbReference type="PANTHER" id="PTHR42807:SF1">
    <property type="entry name" value="GLUTARYL-COA DEHYDROGENASE, MITOCHONDRIAL"/>
    <property type="match status" value="1"/>
</dbReference>
<dbReference type="Gene3D" id="2.40.110.10">
    <property type="entry name" value="Butyryl-CoA Dehydrogenase, subunit A, domain 2"/>
    <property type="match status" value="1"/>
</dbReference>
<keyword evidence="7 13" id="KW-0560">Oxidoreductase</keyword>
<protein>
    <recommendedName>
        <fullName evidence="11">glutaryl-CoA dehydrogenase (ETF)</fullName>
        <ecNumber evidence="11">1.3.8.6</ecNumber>
    </recommendedName>
</protein>
<comment type="cofactor">
    <cofactor evidence="1 13">
        <name>FAD</name>
        <dbReference type="ChEBI" id="CHEBI:57692"/>
    </cofactor>
</comment>
<evidence type="ECO:0000313" key="17">
    <source>
        <dbReference type="EnsemblMetazoa" id="XP_050514549.1"/>
    </source>
</evidence>
<evidence type="ECO:0000256" key="9">
    <source>
        <dbReference type="ARBA" id="ARBA00037899"/>
    </source>
</evidence>
<dbReference type="InterPro" id="IPR046373">
    <property type="entry name" value="Acyl-CoA_Oxase/DH_mid-dom_sf"/>
</dbReference>
<dbReference type="InterPro" id="IPR009075">
    <property type="entry name" value="AcylCo_DH/oxidase_C"/>
</dbReference>
<comment type="pathway">
    <text evidence="10">Amino-acid metabolism; tryptophan metabolism.</text>
</comment>
<dbReference type="Pfam" id="PF00441">
    <property type="entry name" value="Acyl-CoA_dh_1"/>
    <property type="match status" value="1"/>
</dbReference>
<keyword evidence="4 13" id="KW-0285">Flavoprotein</keyword>
<evidence type="ECO:0000259" key="14">
    <source>
        <dbReference type="Pfam" id="PF00441"/>
    </source>
</evidence>
<feature type="domain" description="Acyl-CoA oxidase/dehydrogenase middle" evidence="15">
    <location>
        <begin position="164"/>
        <end position="259"/>
    </location>
</feature>
<dbReference type="EnsemblMetazoa" id="XM_050658592.1">
    <property type="protein sequence ID" value="XP_050514549.1"/>
    <property type="gene ID" value="LOC126889884"/>
</dbReference>
<dbReference type="Gene3D" id="1.10.540.10">
    <property type="entry name" value="Acyl-CoA dehydrogenase/oxidase, N-terminal domain"/>
    <property type="match status" value="1"/>
</dbReference>
<comment type="pathway">
    <text evidence="9">Amino-acid metabolism; lysine degradation.</text>
</comment>
<evidence type="ECO:0000313" key="18">
    <source>
        <dbReference type="Proteomes" id="UP001652700"/>
    </source>
</evidence>
<dbReference type="PROSITE" id="PS00073">
    <property type="entry name" value="ACYL_COA_DH_2"/>
    <property type="match status" value="1"/>
</dbReference>
<dbReference type="GeneID" id="126889884"/>